<accession>A0A024XFM2</accession>
<dbReference type="AlphaFoldDB" id="A0A024XFM2"/>
<gene>
    <name evidence="1" type="ORF">PFMC_00029</name>
</gene>
<reference evidence="1 2" key="1">
    <citation type="submission" date="2013-02" db="EMBL/GenBank/DDBJ databases">
        <title>The Genome Annotation of Plasmodium falciparum CAMP/Malaysia.</title>
        <authorList>
            <consortium name="The Broad Institute Genome Sequencing Platform"/>
            <consortium name="The Broad Institute Genome Sequencing Center for Infectious Disease"/>
            <person name="Neafsey D."/>
            <person name="Hoffman S."/>
            <person name="Volkman S."/>
            <person name="Rosenthal P."/>
            <person name="Walker B."/>
            <person name="Young S.K."/>
            <person name="Zeng Q."/>
            <person name="Gargeya S."/>
            <person name="Fitzgerald M."/>
            <person name="Haas B."/>
            <person name="Abouelleil A."/>
            <person name="Allen A.W."/>
            <person name="Alvarado L."/>
            <person name="Arachchi H.M."/>
            <person name="Berlin A.M."/>
            <person name="Chapman S.B."/>
            <person name="Gainer-Dewar J."/>
            <person name="Goldberg J."/>
            <person name="Griggs A."/>
            <person name="Gujja S."/>
            <person name="Hansen M."/>
            <person name="Howarth C."/>
            <person name="Imamovic A."/>
            <person name="Ireland A."/>
            <person name="Larimer J."/>
            <person name="McCowan C."/>
            <person name="Murphy C."/>
            <person name="Pearson M."/>
            <person name="Poon T.W."/>
            <person name="Priest M."/>
            <person name="Roberts A."/>
            <person name="Saif S."/>
            <person name="Shea T."/>
            <person name="Sisk P."/>
            <person name="Sykes S."/>
            <person name="Wortman J."/>
            <person name="Nusbaum C."/>
            <person name="Birren B."/>
        </authorList>
    </citation>
    <scope>NUCLEOTIDE SEQUENCE [LARGE SCALE GENOMIC DNA]</scope>
    <source>
        <strain evidence="1 2">CAMP/Malaysia</strain>
    </source>
</reference>
<evidence type="ECO:0000313" key="2">
    <source>
        <dbReference type="Proteomes" id="UP000030694"/>
    </source>
</evidence>
<proteinExistence type="predicted"/>
<evidence type="ECO:0000313" key="1">
    <source>
        <dbReference type="EMBL" id="ETW64005.1"/>
    </source>
</evidence>
<protein>
    <submittedName>
        <fullName evidence="1">Uncharacterized protein</fullName>
    </submittedName>
</protein>
<organism evidence="1 2">
    <name type="scientific">Plasmodium falciparum (isolate Camp / Malaysia)</name>
    <dbReference type="NCBI Taxonomy" id="5835"/>
    <lineage>
        <taxon>Eukaryota</taxon>
        <taxon>Sar</taxon>
        <taxon>Alveolata</taxon>
        <taxon>Apicomplexa</taxon>
        <taxon>Aconoidasida</taxon>
        <taxon>Haemosporida</taxon>
        <taxon>Plasmodiidae</taxon>
        <taxon>Plasmodium</taxon>
        <taxon>Plasmodium (Laverania)</taxon>
    </lineage>
</organism>
<dbReference type="Proteomes" id="UP000030694">
    <property type="component" value="Unassembled WGS sequence"/>
</dbReference>
<dbReference type="EMBL" id="KI927458">
    <property type="protein sequence ID" value="ETW64005.1"/>
    <property type="molecule type" value="Genomic_DNA"/>
</dbReference>
<sequence length="54" mass="6542">MTIKKKKKKEYRKYQTECSKYKAICQTLMLFPNIKSLNNITDGGELFKRNKYIY</sequence>
<name>A0A024XFM2_PLAFC</name>
<reference evidence="1 2" key="2">
    <citation type="submission" date="2013-02" db="EMBL/GenBank/DDBJ databases">
        <title>The Genome Sequence of Plasmodium falciparum CAMP/Malaysia.</title>
        <authorList>
            <consortium name="The Broad Institute Genome Sequencing Platform"/>
            <consortium name="The Broad Institute Genome Sequencing Center for Infectious Disease"/>
            <person name="Neafsey D."/>
            <person name="Cheeseman I."/>
            <person name="Volkman S."/>
            <person name="Adams J."/>
            <person name="Walker B."/>
            <person name="Young S.K."/>
            <person name="Zeng Q."/>
            <person name="Gargeya S."/>
            <person name="Fitzgerald M."/>
            <person name="Haas B."/>
            <person name="Abouelleil A."/>
            <person name="Alvarado L."/>
            <person name="Arachchi H.M."/>
            <person name="Berlin A.M."/>
            <person name="Chapman S.B."/>
            <person name="Dewar J."/>
            <person name="Goldberg J."/>
            <person name="Griggs A."/>
            <person name="Gujja S."/>
            <person name="Hansen M."/>
            <person name="Howarth C."/>
            <person name="Imamovic A."/>
            <person name="Larimer J."/>
            <person name="McCowan C."/>
            <person name="Murphy C."/>
            <person name="Neiman D."/>
            <person name="Pearson M."/>
            <person name="Priest M."/>
            <person name="Roberts A."/>
            <person name="Saif S."/>
            <person name="Shea T."/>
            <person name="Sisk P."/>
            <person name="Sykes S."/>
            <person name="Wortman J."/>
            <person name="Nusbaum C."/>
            <person name="Birren B."/>
        </authorList>
    </citation>
    <scope>NUCLEOTIDE SEQUENCE [LARGE SCALE GENOMIC DNA]</scope>
    <source>
        <strain evidence="1 2">CAMP/Malaysia</strain>
    </source>
</reference>